<protein>
    <submittedName>
        <fullName evidence="1">Uncharacterized protein</fullName>
    </submittedName>
</protein>
<proteinExistence type="predicted"/>
<dbReference type="AlphaFoldDB" id="A0A835RA16"/>
<comment type="caution">
    <text evidence="1">The sequence shown here is derived from an EMBL/GenBank/DDBJ whole genome shotgun (WGS) entry which is preliminary data.</text>
</comment>
<dbReference type="Proteomes" id="UP000639772">
    <property type="component" value="Unassembled WGS sequence"/>
</dbReference>
<accession>A0A835RA16</accession>
<evidence type="ECO:0000313" key="1">
    <source>
        <dbReference type="EMBL" id="KAG0487204.1"/>
    </source>
</evidence>
<sequence>MPRVLSVFFGTFVSEQVPFFWSYEGIPDGFTLKESSDQPALGPTVPATFMGLHENEREDVSNPVVTTVRTTAKKHVRF</sequence>
<evidence type="ECO:0000313" key="2">
    <source>
        <dbReference type="Proteomes" id="UP000639772"/>
    </source>
</evidence>
<gene>
    <name evidence="1" type="ORF">HPP92_009299</name>
</gene>
<dbReference type="EMBL" id="JADCNM010000004">
    <property type="protein sequence ID" value="KAG0487204.1"/>
    <property type="molecule type" value="Genomic_DNA"/>
</dbReference>
<reference evidence="1 2" key="1">
    <citation type="journal article" date="2020" name="Nat. Food">
        <title>A phased Vanilla planifolia genome enables genetic improvement of flavour and production.</title>
        <authorList>
            <person name="Hasing T."/>
            <person name="Tang H."/>
            <person name="Brym M."/>
            <person name="Khazi F."/>
            <person name="Huang T."/>
            <person name="Chambers A.H."/>
        </authorList>
    </citation>
    <scope>NUCLEOTIDE SEQUENCE [LARGE SCALE GENOMIC DNA]</scope>
    <source>
        <tissue evidence="1">Leaf</tissue>
    </source>
</reference>
<name>A0A835RA16_VANPL</name>
<organism evidence="1 2">
    <name type="scientific">Vanilla planifolia</name>
    <name type="common">Vanilla</name>
    <dbReference type="NCBI Taxonomy" id="51239"/>
    <lineage>
        <taxon>Eukaryota</taxon>
        <taxon>Viridiplantae</taxon>
        <taxon>Streptophyta</taxon>
        <taxon>Embryophyta</taxon>
        <taxon>Tracheophyta</taxon>
        <taxon>Spermatophyta</taxon>
        <taxon>Magnoliopsida</taxon>
        <taxon>Liliopsida</taxon>
        <taxon>Asparagales</taxon>
        <taxon>Orchidaceae</taxon>
        <taxon>Vanilloideae</taxon>
        <taxon>Vanilleae</taxon>
        <taxon>Vanilla</taxon>
    </lineage>
</organism>